<evidence type="ECO:0008006" key="4">
    <source>
        <dbReference type="Google" id="ProtNLM"/>
    </source>
</evidence>
<name>A0A139AMM1_GONPJ</name>
<dbReference type="SUPFAM" id="SSF48371">
    <property type="entry name" value="ARM repeat"/>
    <property type="match status" value="1"/>
</dbReference>
<sequence length="520" mass="56758">MEKTSKVDTNPSAFAPRVAEPQLQDRTTVTMKHRLAILRQFGGSVPNSIALTGAPRSKPLPKPPSAATPPPASPVTKVKAITRKKLRTSVAVPKVEVQQVKQVHPPPLPLTAETTIPEEKEAEPITEVASPSEDISQPPPSTIIPSALSLSLEVLQNEHEQQMVSEDASFSLEEEAQETANADVTIQDDDDDFVTGRAGELVAQYTTFLPPGTIVYQTIDALRRKELGINCSPTVEWLKPKSAPSSLNELLVVLLDVLRNFQDAQHQKAAMRIIAVMLKEFRRDLGAVLLQPVVECAYTSPHADLRAEACACLIAASDSKRHDDVMLVLISRLVDEDEFVQEVAIECLAHFGVQSKAALRDEMARLGLLPGHRKSSISFPQVIVKEQPSADSLVNCWLRYISPPLQGIDHVFQDPITLARDEDDSDSSEQIEGYPPPSREKRKGRPQSAPCKPSAKRCATVFRPSSARPRSTRTPVARFPVHQLTSSFLVSPPIPTACAGGYSVTSATTSRPTSASSRRR</sequence>
<feature type="compositionally biased region" description="Low complexity" evidence="1">
    <location>
        <begin position="463"/>
        <end position="475"/>
    </location>
</feature>
<feature type="region of interest" description="Disordered" evidence="1">
    <location>
        <begin position="498"/>
        <end position="520"/>
    </location>
</feature>
<feature type="region of interest" description="Disordered" evidence="1">
    <location>
        <begin position="1"/>
        <end position="27"/>
    </location>
</feature>
<keyword evidence="3" id="KW-1185">Reference proteome</keyword>
<accession>A0A139AMM1</accession>
<protein>
    <recommendedName>
        <fullName evidence="4">TOG domain-containing protein</fullName>
    </recommendedName>
</protein>
<evidence type="ECO:0000313" key="3">
    <source>
        <dbReference type="Proteomes" id="UP000070544"/>
    </source>
</evidence>
<feature type="region of interest" description="Disordered" evidence="1">
    <location>
        <begin position="419"/>
        <end position="478"/>
    </location>
</feature>
<reference evidence="2 3" key="1">
    <citation type="journal article" date="2015" name="Genome Biol. Evol.">
        <title>Phylogenomic analyses indicate that early fungi evolved digesting cell walls of algal ancestors of land plants.</title>
        <authorList>
            <person name="Chang Y."/>
            <person name="Wang S."/>
            <person name="Sekimoto S."/>
            <person name="Aerts A.L."/>
            <person name="Choi C."/>
            <person name="Clum A."/>
            <person name="LaButti K.M."/>
            <person name="Lindquist E.A."/>
            <person name="Yee Ngan C."/>
            <person name="Ohm R.A."/>
            <person name="Salamov A.A."/>
            <person name="Grigoriev I.V."/>
            <person name="Spatafora J.W."/>
            <person name="Berbee M.L."/>
        </authorList>
    </citation>
    <scope>NUCLEOTIDE SEQUENCE [LARGE SCALE GENOMIC DNA]</scope>
    <source>
        <strain evidence="2 3">JEL478</strain>
    </source>
</reference>
<dbReference type="Proteomes" id="UP000070544">
    <property type="component" value="Unassembled WGS sequence"/>
</dbReference>
<evidence type="ECO:0000256" key="1">
    <source>
        <dbReference type="SAM" id="MobiDB-lite"/>
    </source>
</evidence>
<dbReference type="EMBL" id="KQ965744">
    <property type="protein sequence ID" value="KXS18021.1"/>
    <property type="molecule type" value="Genomic_DNA"/>
</dbReference>
<dbReference type="Gene3D" id="1.25.10.10">
    <property type="entry name" value="Leucine-rich Repeat Variant"/>
    <property type="match status" value="1"/>
</dbReference>
<gene>
    <name evidence="2" type="ORF">M427DRAFT_68162</name>
</gene>
<feature type="compositionally biased region" description="Low complexity" evidence="1">
    <location>
        <begin position="503"/>
        <end position="520"/>
    </location>
</feature>
<feature type="compositionally biased region" description="Pro residues" evidence="1">
    <location>
        <begin position="58"/>
        <end position="73"/>
    </location>
</feature>
<dbReference type="InterPro" id="IPR016024">
    <property type="entry name" value="ARM-type_fold"/>
</dbReference>
<feature type="region of interest" description="Disordered" evidence="1">
    <location>
        <begin position="44"/>
        <end position="77"/>
    </location>
</feature>
<feature type="region of interest" description="Disordered" evidence="1">
    <location>
        <begin position="120"/>
        <end position="139"/>
    </location>
</feature>
<evidence type="ECO:0000313" key="2">
    <source>
        <dbReference type="EMBL" id="KXS18021.1"/>
    </source>
</evidence>
<dbReference type="AlphaFoldDB" id="A0A139AMM1"/>
<organism evidence="2 3">
    <name type="scientific">Gonapodya prolifera (strain JEL478)</name>
    <name type="common">Monoblepharis prolifera</name>
    <dbReference type="NCBI Taxonomy" id="1344416"/>
    <lineage>
        <taxon>Eukaryota</taxon>
        <taxon>Fungi</taxon>
        <taxon>Fungi incertae sedis</taxon>
        <taxon>Chytridiomycota</taxon>
        <taxon>Chytridiomycota incertae sedis</taxon>
        <taxon>Monoblepharidomycetes</taxon>
        <taxon>Monoblepharidales</taxon>
        <taxon>Gonapodyaceae</taxon>
        <taxon>Gonapodya</taxon>
    </lineage>
</organism>
<proteinExistence type="predicted"/>
<dbReference type="InterPro" id="IPR011989">
    <property type="entry name" value="ARM-like"/>
</dbReference>